<dbReference type="OrthoDB" id="187854at2"/>
<dbReference type="RefSeq" id="WP_044638403.1">
    <property type="nucleotide sequence ID" value="NZ_CP007202.1"/>
</dbReference>
<dbReference type="EMBL" id="CP007202">
    <property type="protein sequence ID" value="AJR03674.1"/>
    <property type="molecule type" value="Genomic_DNA"/>
</dbReference>
<reference evidence="2 3" key="1">
    <citation type="submission" date="2014-02" db="EMBL/GenBank/DDBJ databases">
        <authorList>
            <person name="Young C.-C."/>
            <person name="Hameed A."/>
            <person name="Huang H.-C."/>
            <person name="Shahina M."/>
        </authorList>
    </citation>
    <scope>NUCLEOTIDE SEQUENCE [LARGE SCALE GENOMIC DNA]</scope>
    <source>
        <strain evidence="2 3">CC-SAMT-1</strain>
    </source>
</reference>
<dbReference type="InterPro" id="IPR021314">
    <property type="entry name" value="DUF2911"/>
</dbReference>
<dbReference type="Pfam" id="PF11138">
    <property type="entry name" value="DUF2911"/>
    <property type="match status" value="1"/>
</dbReference>
<keyword evidence="3" id="KW-1185">Reference proteome</keyword>
<name>A0A0C5WEP4_9FLAO</name>
<dbReference type="AlphaFoldDB" id="A0A0C5WEP4"/>
<evidence type="ECO:0000313" key="2">
    <source>
        <dbReference type="EMBL" id="AJR03674.1"/>
    </source>
</evidence>
<accession>A0A0C5WEP4</accession>
<keyword evidence="1" id="KW-0732">Signal</keyword>
<evidence type="ECO:0000313" key="3">
    <source>
        <dbReference type="Proteomes" id="UP000032229"/>
    </source>
</evidence>
<protein>
    <submittedName>
        <fullName evidence="2">Asparagine synthetase B</fullName>
    </submittedName>
</protein>
<dbReference type="Proteomes" id="UP000032229">
    <property type="component" value="Chromosome"/>
</dbReference>
<feature type="chain" id="PRO_5002195144" evidence="1">
    <location>
        <begin position="25"/>
        <end position="175"/>
    </location>
</feature>
<gene>
    <name evidence="2" type="ORF">AW14_08590</name>
</gene>
<dbReference type="HOGENOM" id="CLU_107963_0_0_10"/>
<dbReference type="KEGG" id="sze:AW14_08590"/>
<dbReference type="PATRIC" id="fig|1454006.5.peg.1694"/>
<feature type="signal peptide" evidence="1">
    <location>
        <begin position="1"/>
        <end position="24"/>
    </location>
</feature>
<proteinExistence type="predicted"/>
<dbReference type="STRING" id="1454006.AW14_08590"/>
<sequence>MKRKSLITTVALAFIMLVSVNSNAQKFAGLDKSPLDVAYFRTDRNAPPMAKVIYSRPQLKDRAVSTLAPNGKVWRTGANEATEIKFYSDMSFGGKMVKAGTYSLYTIPGDSEWTIILSKDTDVWGAYNYKESNDVLRVMAPVSSGEALEAFSIAFDKDHMYLGWGTVRVSVPISK</sequence>
<organism evidence="2 3">
    <name type="scientific">Siansivirga zeaxanthinifaciens CC-SAMT-1</name>
    <dbReference type="NCBI Taxonomy" id="1454006"/>
    <lineage>
        <taxon>Bacteria</taxon>
        <taxon>Pseudomonadati</taxon>
        <taxon>Bacteroidota</taxon>
        <taxon>Flavobacteriia</taxon>
        <taxon>Flavobacteriales</taxon>
        <taxon>Flavobacteriaceae</taxon>
        <taxon>Siansivirga</taxon>
    </lineage>
</organism>
<evidence type="ECO:0000256" key="1">
    <source>
        <dbReference type="SAM" id="SignalP"/>
    </source>
</evidence>